<name>A0A8X6NKY1_NEPPI</name>
<comment type="caution">
    <text evidence="1">The sequence shown here is derived from an EMBL/GenBank/DDBJ whole genome shotgun (WGS) entry which is preliminary data.</text>
</comment>
<reference evidence="1" key="1">
    <citation type="submission" date="2020-08" db="EMBL/GenBank/DDBJ databases">
        <title>Multicomponent nature underlies the extraordinary mechanical properties of spider dragline silk.</title>
        <authorList>
            <person name="Kono N."/>
            <person name="Nakamura H."/>
            <person name="Mori M."/>
            <person name="Yoshida Y."/>
            <person name="Ohtoshi R."/>
            <person name="Malay A.D."/>
            <person name="Moran D.A.P."/>
            <person name="Tomita M."/>
            <person name="Numata K."/>
            <person name="Arakawa K."/>
        </authorList>
    </citation>
    <scope>NUCLEOTIDE SEQUENCE</scope>
</reference>
<protein>
    <submittedName>
        <fullName evidence="1">Uncharacterized protein</fullName>
    </submittedName>
</protein>
<gene>
    <name evidence="1" type="ORF">NPIL_680481</name>
</gene>
<dbReference type="AlphaFoldDB" id="A0A8X6NKY1"/>
<organism evidence="1 2">
    <name type="scientific">Nephila pilipes</name>
    <name type="common">Giant wood spider</name>
    <name type="synonym">Nephila maculata</name>
    <dbReference type="NCBI Taxonomy" id="299642"/>
    <lineage>
        <taxon>Eukaryota</taxon>
        <taxon>Metazoa</taxon>
        <taxon>Ecdysozoa</taxon>
        <taxon>Arthropoda</taxon>
        <taxon>Chelicerata</taxon>
        <taxon>Arachnida</taxon>
        <taxon>Araneae</taxon>
        <taxon>Araneomorphae</taxon>
        <taxon>Entelegynae</taxon>
        <taxon>Araneoidea</taxon>
        <taxon>Nephilidae</taxon>
        <taxon>Nephila</taxon>
    </lineage>
</organism>
<evidence type="ECO:0000313" key="2">
    <source>
        <dbReference type="Proteomes" id="UP000887013"/>
    </source>
</evidence>
<sequence length="84" mass="9528">MRDVFNCPWIALCLLRASVSRRGTTTYKHTYKNFSFMVSVGLLKRYVHYFGPPIWMAIICKAVLNSATYQQTHLPATESSAPNG</sequence>
<proteinExistence type="predicted"/>
<dbReference type="EMBL" id="BMAW01105812">
    <property type="protein sequence ID" value="GFT21081.1"/>
    <property type="molecule type" value="Genomic_DNA"/>
</dbReference>
<accession>A0A8X6NKY1</accession>
<keyword evidence="2" id="KW-1185">Reference proteome</keyword>
<dbReference type="Proteomes" id="UP000887013">
    <property type="component" value="Unassembled WGS sequence"/>
</dbReference>
<evidence type="ECO:0000313" key="1">
    <source>
        <dbReference type="EMBL" id="GFT21081.1"/>
    </source>
</evidence>